<reference evidence="1" key="2">
    <citation type="journal article" date="2015" name="Fish Shellfish Immunol.">
        <title>Early steps in the European eel (Anguilla anguilla)-Vibrio vulnificus interaction in the gills: Role of the RtxA13 toxin.</title>
        <authorList>
            <person name="Callol A."/>
            <person name="Pajuelo D."/>
            <person name="Ebbesson L."/>
            <person name="Teles M."/>
            <person name="MacKenzie S."/>
            <person name="Amaro C."/>
        </authorList>
    </citation>
    <scope>NUCLEOTIDE SEQUENCE</scope>
</reference>
<evidence type="ECO:0000313" key="1">
    <source>
        <dbReference type="EMBL" id="JAH41288.1"/>
    </source>
</evidence>
<name>A0A0E9SLD0_ANGAN</name>
<dbReference type="AlphaFoldDB" id="A0A0E9SLD0"/>
<sequence>MSFFDKDSHMVMKVHTNKFSQMCCTCGLLLLELSVHFVPN</sequence>
<organism evidence="1">
    <name type="scientific">Anguilla anguilla</name>
    <name type="common">European freshwater eel</name>
    <name type="synonym">Muraena anguilla</name>
    <dbReference type="NCBI Taxonomy" id="7936"/>
    <lineage>
        <taxon>Eukaryota</taxon>
        <taxon>Metazoa</taxon>
        <taxon>Chordata</taxon>
        <taxon>Craniata</taxon>
        <taxon>Vertebrata</taxon>
        <taxon>Euteleostomi</taxon>
        <taxon>Actinopterygii</taxon>
        <taxon>Neopterygii</taxon>
        <taxon>Teleostei</taxon>
        <taxon>Anguilliformes</taxon>
        <taxon>Anguillidae</taxon>
        <taxon>Anguilla</taxon>
    </lineage>
</organism>
<protein>
    <submittedName>
        <fullName evidence="1">Uncharacterized protein</fullName>
    </submittedName>
</protein>
<proteinExistence type="predicted"/>
<reference evidence="1" key="1">
    <citation type="submission" date="2014-11" db="EMBL/GenBank/DDBJ databases">
        <authorList>
            <person name="Amaro Gonzalez C."/>
        </authorList>
    </citation>
    <scope>NUCLEOTIDE SEQUENCE</scope>
</reference>
<accession>A0A0E9SLD0</accession>
<dbReference type="EMBL" id="GBXM01067289">
    <property type="protein sequence ID" value="JAH41288.1"/>
    <property type="molecule type" value="Transcribed_RNA"/>
</dbReference>